<keyword evidence="2" id="KW-1185">Reference proteome</keyword>
<dbReference type="GO" id="GO:0003676">
    <property type="term" value="F:nucleic acid binding"/>
    <property type="evidence" value="ECO:0007669"/>
    <property type="project" value="InterPro"/>
</dbReference>
<dbReference type="SUPFAM" id="SSF53098">
    <property type="entry name" value="Ribonuclease H-like"/>
    <property type="match status" value="1"/>
</dbReference>
<dbReference type="OrthoDB" id="580851at2"/>
<dbReference type="PATRIC" id="fig|1088721.3.peg.989"/>
<dbReference type="InterPro" id="IPR036397">
    <property type="entry name" value="RNaseH_sf"/>
</dbReference>
<organism evidence="1 2">
    <name type="scientific">Novosphingobium pentaromativorans US6-1</name>
    <dbReference type="NCBI Taxonomy" id="1088721"/>
    <lineage>
        <taxon>Bacteria</taxon>
        <taxon>Pseudomonadati</taxon>
        <taxon>Pseudomonadota</taxon>
        <taxon>Alphaproteobacteria</taxon>
        <taxon>Sphingomonadales</taxon>
        <taxon>Sphingomonadaceae</taxon>
        <taxon>Novosphingobium</taxon>
    </lineage>
</organism>
<dbReference type="Gene3D" id="3.40.50.2300">
    <property type="match status" value="1"/>
</dbReference>
<sequence length="472" mass="52664">MTALESRLAGYSRLPEPDLIFAGGRTHKHPLAGLIAHGPFSLKLNIPGRVRLAVVARQRDIAQVGRLINELGTTARARQATNYYPDYPGFQQVFRTPLVRPTDRTTIALPDSLDAHASAGAKVELARDLFQSLALLRGLRTEFDVVLLYLPPAWAACFEGENFDFHDYLKAFCAPSNIPIQILRQSSFERACRANVMWGLSVALFAKAGGAPWKLTGLTPDEAFVGISYAMKTTPDGASFTTCCSQIFDPDGTGFNFVAYDVDANGFEQDSRNNPYLSYYEMQSVLSRSLNIYQSGHTGRLPRKVTIHKNTPFREEEILGALDSFRDGTEVELVQIVKDVEWKGIWYNSRQNPSAHGYPVERGTYVPIEKDEALLWTQGNVKGVHLKKPDGDVYKEGSLKPVPSPILVRRFSGNGGWHDTCAGILGLTKMDWNNNTLYKKLPVSLVYSSRFASILQQNPDIVDNVYDFRNFM</sequence>
<dbReference type="InterPro" id="IPR012337">
    <property type="entry name" value="RNaseH-like_sf"/>
</dbReference>
<dbReference type="CDD" id="cd04659">
    <property type="entry name" value="Piwi_piwi-like_ProArk"/>
    <property type="match status" value="1"/>
</dbReference>
<evidence type="ECO:0000313" key="1">
    <source>
        <dbReference type="EMBL" id="EHJ61997.1"/>
    </source>
</evidence>
<gene>
    <name evidence="1" type="ORF">NSU_1001</name>
</gene>
<dbReference type="RefSeq" id="WP_007011916.1">
    <property type="nucleotide sequence ID" value="NZ_AGFM01000011.1"/>
</dbReference>
<dbReference type="EMBL" id="AGFM01000011">
    <property type="protein sequence ID" value="EHJ61997.1"/>
    <property type="molecule type" value="Genomic_DNA"/>
</dbReference>
<dbReference type="KEGG" id="npn:JI59_15105"/>
<comment type="caution">
    <text evidence="1">The sequence shown here is derived from an EMBL/GenBank/DDBJ whole genome shotgun (WGS) entry which is preliminary data.</text>
</comment>
<reference evidence="1 2" key="1">
    <citation type="journal article" date="2012" name="J. Bacteriol.">
        <title>Genome sequence of benzo(a)pyrene-degrading bacterium Novosphingobium pentaromativorans US6-1.</title>
        <authorList>
            <person name="Luo Y.R."/>
            <person name="Kang S.G."/>
            <person name="Kim S.J."/>
            <person name="Kim M.R."/>
            <person name="Li N."/>
            <person name="Lee J.H."/>
            <person name="Kwon K.K."/>
        </authorList>
    </citation>
    <scope>NUCLEOTIDE SEQUENCE [LARGE SCALE GENOMIC DNA]</scope>
    <source>
        <strain evidence="1 2">US6-1</strain>
    </source>
</reference>
<evidence type="ECO:0000313" key="2">
    <source>
        <dbReference type="Proteomes" id="UP000004030"/>
    </source>
</evidence>
<dbReference type="Proteomes" id="UP000004030">
    <property type="component" value="Unassembled WGS sequence"/>
</dbReference>
<dbReference type="STRING" id="1088721.JI59_15105"/>
<proteinExistence type="predicted"/>
<dbReference type="Gene3D" id="3.30.420.10">
    <property type="entry name" value="Ribonuclease H-like superfamily/Ribonuclease H"/>
    <property type="match status" value="1"/>
</dbReference>
<dbReference type="AlphaFoldDB" id="G6E9I0"/>
<name>G6E9I0_9SPHN</name>
<protein>
    <submittedName>
        <fullName evidence="1">Piwi domain protein</fullName>
    </submittedName>
</protein>
<accession>G6E9I0</accession>
<dbReference type="eggNOG" id="COG1431">
    <property type="taxonomic scope" value="Bacteria"/>
</dbReference>